<evidence type="ECO:0000313" key="2">
    <source>
        <dbReference type="EMBL" id="PSJ49989.1"/>
    </source>
</evidence>
<keyword evidence="2" id="KW-0223">Dioxygenase</keyword>
<dbReference type="OrthoDB" id="9807407at2"/>
<evidence type="ECO:0000313" key="3">
    <source>
        <dbReference type="Proteomes" id="UP000241229"/>
    </source>
</evidence>
<reference evidence="2 3" key="1">
    <citation type="submission" date="2018-03" db="EMBL/GenBank/DDBJ databases">
        <title>The draft genome of Mesorhizobium sp. 6GN-30.</title>
        <authorList>
            <person name="Liu L."/>
            <person name="Li L."/>
            <person name="Wang T."/>
            <person name="Zhang X."/>
            <person name="Liang L."/>
        </authorList>
    </citation>
    <scope>NUCLEOTIDE SEQUENCE [LARGE SCALE GENOMIC DNA]</scope>
    <source>
        <strain evidence="2 3">6GN30</strain>
    </source>
</reference>
<dbReference type="AlphaFoldDB" id="A0A2P7RIF2"/>
<dbReference type="GO" id="GO:0051213">
    <property type="term" value="F:dioxygenase activity"/>
    <property type="evidence" value="ECO:0007669"/>
    <property type="project" value="UniProtKB-KW"/>
</dbReference>
<dbReference type="PANTHER" id="PTHR35006">
    <property type="entry name" value="GLYOXALASE FAMILY PROTEIN (AFU_ORTHOLOGUE AFUA_5G14830)"/>
    <property type="match status" value="1"/>
</dbReference>
<comment type="caution">
    <text evidence="2">The sequence shown here is derived from an EMBL/GenBank/DDBJ whole genome shotgun (WGS) entry which is preliminary data.</text>
</comment>
<dbReference type="RefSeq" id="WP_106775684.1">
    <property type="nucleotide sequence ID" value="NZ_PXYK01000055.1"/>
</dbReference>
<dbReference type="Gene3D" id="3.10.180.10">
    <property type="entry name" value="2,3-Dihydroxybiphenyl 1,2-Dioxygenase, domain 1"/>
    <property type="match status" value="1"/>
</dbReference>
<dbReference type="InterPro" id="IPR037523">
    <property type="entry name" value="VOC_core"/>
</dbReference>
<feature type="domain" description="VOC" evidence="1">
    <location>
        <begin position="1"/>
        <end position="124"/>
    </location>
</feature>
<dbReference type="EMBL" id="PXYK01000055">
    <property type="protein sequence ID" value="PSJ49989.1"/>
    <property type="molecule type" value="Genomic_DNA"/>
</dbReference>
<keyword evidence="3" id="KW-1185">Reference proteome</keyword>
<dbReference type="CDD" id="cd07262">
    <property type="entry name" value="VOC_like"/>
    <property type="match status" value="1"/>
</dbReference>
<organism evidence="2 3">
    <name type="scientific">Kumtagia ephedrae</name>
    <dbReference type="NCBI Taxonomy" id="2116701"/>
    <lineage>
        <taxon>Bacteria</taxon>
        <taxon>Pseudomonadati</taxon>
        <taxon>Pseudomonadota</taxon>
        <taxon>Alphaproteobacteria</taxon>
        <taxon>Hyphomicrobiales</taxon>
        <taxon>Phyllobacteriaceae</taxon>
        <taxon>Kumtagia</taxon>
    </lineage>
</organism>
<dbReference type="PROSITE" id="PS51819">
    <property type="entry name" value="VOC"/>
    <property type="match status" value="1"/>
</dbReference>
<dbReference type="PANTHER" id="PTHR35006:SF2">
    <property type="entry name" value="GLYOXALASE FAMILY PROTEIN (AFU_ORTHOLOGUE AFUA_5G14830)"/>
    <property type="match status" value="1"/>
</dbReference>
<dbReference type="Proteomes" id="UP000241229">
    <property type="component" value="Unassembled WGS sequence"/>
</dbReference>
<accession>A0A2P7RIF2</accession>
<dbReference type="SUPFAM" id="SSF54593">
    <property type="entry name" value="Glyoxalase/Bleomycin resistance protein/Dihydroxybiphenyl dioxygenase"/>
    <property type="match status" value="1"/>
</dbReference>
<dbReference type="InterPro" id="IPR004360">
    <property type="entry name" value="Glyas_Fos-R_dOase_dom"/>
</dbReference>
<protein>
    <submittedName>
        <fullName evidence="2">Glyoxalase/bleomycin resistance/extradiol dioxygenase family protein</fullName>
    </submittedName>
</protein>
<name>A0A2P7RIF2_9HYPH</name>
<keyword evidence="2" id="KW-0560">Oxidoreductase</keyword>
<evidence type="ECO:0000259" key="1">
    <source>
        <dbReference type="PROSITE" id="PS51819"/>
    </source>
</evidence>
<sequence>MIDHTGISVSDFDASKAFYDQAMAPLGASLIMTVPQEFTGGVKVGGYGRERPTFWLHQGDKPKDRQHIAFSARSRAEVDGFHQAALAAGGRDNGAPGLRPHYHPNYYGAFVLDPDGNNIEAVCHEFEPAKG</sequence>
<dbReference type="InterPro" id="IPR029068">
    <property type="entry name" value="Glyas_Bleomycin-R_OHBP_Dase"/>
</dbReference>
<proteinExistence type="predicted"/>
<gene>
    <name evidence="2" type="ORF">C7I84_28995</name>
</gene>
<dbReference type="Pfam" id="PF00903">
    <property type="entry name" value="Glyoxalase"/>
    <property type="match status" value="1"/>
</dbReference>